<dbReference type="GO" id="GO:0008061">
    <property type="term" value="F:chitin binding"/>
    <property type="evidence" value="ECO:0007669"/>
    <property type="project" value="InterPro"/>
</dbReference>
<evidence type="ECO:0000256" key="5">
    <source>
        <dbReference type="ARBA" id="ARBA00022729"/>
    </source>
</evidence>
<evidence type="ECO:0000256" key="2">
    <source>
        <dbReference type="ARBA" id="ARBA00004613"/>
    </source>
</evidence>
<dbReference type="SMART" id="SM00636">
    <property type="entry name" value="Glyco_18"/>
    <property type="match status" value="1"/>
</dbReference>
<dbReference type="PANTHER" id="PTHR46066:SF2">
    <property type="entry name" value="CHITINASE DOMAIN-CONTAINING PROTEIN 1"/>
    <property type="match status" value="1"/>
</dbReference>
<comment type="similarity">
    <text evidence="3">Belongs to the glycosyl hydrolase 18 family.</text>
</comment>
<dbReference type="GO" id="GO:0012505">
    <property type="term" value="C:endomembrane system"/>
    <property type="evidence" value="ECO:0007669"/>
    <property type="project" value="TreeGrafter"/>
</dbReference>
<keyword evidence="9" id="KW-0472">Membrane</keyword>
<evidence type="ECO:0000313" key="12">
    <source>
        <dbReference type="Proteomes" id="UP001188597"/>
    </source>
</evidence>
<dbReference type="GO" id="GO:0005764">
    <property type="term" value="C:lysosome"/>
    <property type="evidence" value="ECO:0007669"/>
    <property type="project" value="UniProtKB-SubCell"/>
</dbReference>
<keyword evidence="5" id="KW-0732">Signal</keyword>
<dbReference type="CDD" id="cd02876">
    <property type="entry name" value="GH18_SI-CLP"/>
    <property type="match status" value="1"/>
</dbReference>
<feature type="transmembrane region" description="Helical" evidence="9">
    <location>
        <begin position="43"/>
        <end position="63"/>
    </location>
</feature>
<proteinExistence type="inferred from homology"/>
<dbReference type="InterPro" id="IPR017853">
    <property type="entry name" value="GH"/>
</dbReference>
<organism evidence="11 12">
    <name type="scientific">Escallonia herrerae</name>
    <dbReference type="NCBI Taxonomy" id="1293975"/>
    <lineage>
        <taxon>Eukaryota</taxon>
        <taxon>Viridiplantae</taxon>
        <taxon>Streptophyta</taxon>
        <taxon>Embryophyta</taxon>
        <taxon>Tracheophyta</taxon>
        <taxon>Spermatophyta</taxon>
        <taxon>Magnoliopsida</taxon>
        <taxon>eudicotyledons</taxon>
        <taxon>Gunneridae</taxon>
        <taxon>Pentapetalae</taxon>
        <taxon>asterids</taxon>
        <taxon>campanulids</taxon>
        <taxon>Escalloniales</taxon>
        <taxon>Escalloniaceae</taxon>
        <taxon>Escallonia</taxon>
    </lineage>
</organism>
<keyword evidence="9" id="KW-1133">Transmembrane helix</keyword>
<evidence type="ECO:0000256" key="9">
    <source>
        <dbReference type="SAM" id="Phobius"/>
    </source>
</evidence>
<dbReference type="GO" id="GO:0070492">
    <property type="term" value="F:oligosaccharide binding"/>
    <property type="evidence" value="ECO:0007669"/>
    <property type="project" value="TreeGrafter"/>
</dbReference>
<keyword evidence="12" id="KW-1185">Reference proteome</keyword>
<dbReference type="GO" id="GO:0005576">
    <property type="term" value="C:extracellular region"/>
    <property type="evidence" value="ECO:0007669"/>
    <property type="project" value="UniProtKB-SubCell"/>
</dbReference>
<feature type="domain" description="GH18" evidence="10">
    <location>
        <begin position="112"/>
        <end position="447"/>
    </location>
</feature>
<dbReference type="PANTHER" id="PTHR46066">
    <property type="entry name" value="CHITINASE DOMAIN-CONTAINING PROTEIN 1 FAMILY MEMBER"/>
    <property type="match status" value="1"/>
</dbReference>
<keyword evidence="9" id="KW-0812">Transmembrane</keyword>
<dbReference type="Gene3D" id="3.10.50.10">
    <property type="match status" value="1"/>
</dbReference>
<evidence type="ECO:0000313" key="11">
    <source>
        <dbReference type="EMBL" id="KAK3037297.1"/>
    </source>
</evidence>
<keyword evidence="6" id="KW-0458">Lysosome</keyword>
<evidence type="ECO:0000256" key="4">
    <source>
        <dbReference type="ARBA" id="ARBA00022525"/>
    </source>
</evidence>
<dbReference type="InterPro" id="IPR029070">
    <property type="entry name" value="Chitinase_insertion_sf"/>
</dbReference>
<sequence length="447" mass="50806">MANRRDRRAGLGSERRANRVHPPSSDHQTTDSAQSHTTRGRRLAATIFAITFVASSAISAIVYRIRAPSADPTTPPYVYQRGLVKTDVNYREILTEYAKVSDSNASERHYKYPHRCLVNAWLCTYCCRNARGYELAKRFSFKLTHVSPVWYDLKSQGTKLVLEGRHNADTGWISELRMKGDVQLLPRVVLEAVPVDLLKKKKKRDKAINLIIEECKEMEYDGVVLESWSRWAAYGVLHDPDLRNMALQFVNQLGQAMHSVSLEKNGKQSLQLVYVIGPPRSEKFQEHDFGPEDLQSLSDAVDGYSLMTYDFSSPQNPGPNAPLRWIRSTLQLLLDTSNDAAQRLPQKIFVGINFYGNDFVLSRGLGGGPIVGREYLSLLEQHRPLFQWEKNSAEHFFLYSDDQNVKHVVFYPSLMSIAARLEEASLWGAGISIWEIGQGLDYFFDIL</sequence>
<protein>
    <recommendedName>
        <fullName evidence="7">Chitinase domain-containing protein 1</fullName>
    </recommendedName>
</protein>
<keyword evidence="4" id="KW-0964">Secreted</keyword>
<dbReference type="FunFam" id="3.10.50.10:FF:000002">
    <property type="entry name" value="Chitinase domain-containing protein 1"/>
    <property type="match status" value="1"/>
</dbReference>
<dbReference type="EMBL" id="JAVXUP010000125">
    <property type="protein sequence ID" value="KAK3037297.1"/>
    <property type="molecule type" value="Genomic_DNA"/>
</dbReference>
<comment type="caution">
    <text evidence="11">The sequence shown here is derived from an EMBL/GenBank/DDBJ whole genome shotgun (WGS) entry which is preliminary data.</text>
</comment>
<feature type="compositionally biased region" description="Polar residues" evidence="8">
    <location>
        <begin position="25"/>
        <end position="37"/>
    </location>
</feature>
<accession>A0AA88X0E9</accession>
<dbReference type="Proteomes" id="UP001188597">
    <property type="component" value="Unassembled WGS sequence"/>
</dbReference>
<dbReference type="PROSITE" id="PS51910">
    <property type="entry name" value="GH18_2"/>
    <property type="match status" value="1"/>
</dbReference>
<dbReference type="InterPro" id="IPR011583">
    <property type="entry name" value="Chitinase_II/V-like_cat"/>
</dbReference>
<feature type="region of interest" description="Disordered" evidence="8">
    <location>
        <begin position="1"/>
        <end position="38"/>
    </location>
</feature>
<dbReference type="Pfam" id="PF00704">
    <property type="entry name" value="Glyco_hydro_18"/>
    <property type="match status" value="1"/>
</dbReference>
<evidence type="ECO:0000256" key="1">
    <source>
        <dbReference type="ARBA" id="ARBA00004371"/>
    </source>
</evidence>
<name>A0AA88X0E9_9ASTE</name>
<evidence type="ECO:0000259" key="10">
    <source>
        <dbReference type="PROSITE" id="PS51910"/>
    </source>
</evidence>
<comment type="subcellular location">
    <subcellularLocation>
        <location evidence="1">Lysosome</location>
    </subcellularLocation>
    <subcellularLocation>
        <location evidence="2">Secreted</location>
    </subcellularLocation>
</comment>
<evidence type="ECO:0000256" key="7">
    <source>
        <dbReference type="ARBA" id="ARBA00040976"/>
    </source>
</evidence>
<evidence type="ECO:0000256" key="6">
    <source>
        <dbReference type="ARBA" id="ARBA00023228"/>
    </source>
</evidence>
<evidence type="ECO:0000256" key="8">
    <source>
        <dbReference type="SAM" id="MobiDB-lite"/>
    </source>
</evidence>
<evidence type="ECO:0000256" key="3">
    <source>
        <dbReference type="ARBA" id="ARBA00009336"/>
    </source>
</evidence>
<dbReference type="InterPro" id="IPR001223">
    <property type="entry name" value="Glyco_hydro18_cat"/>
</dbReference>
<dbReference type="SUPFAM" id="SSF51445">
    <property type="entry name" value="(Trans)glycosidases"/>
    <property type="match status" value="1"/>
</dbReference>
<dbReference type="AlphaFoldDB" id="A0AA88X0E9"/>
<reference evidence="11" key="1">
    <citation type="submission" date="2022-12" db="EMBL/GenBank/DDBJ databases">
        <title>Draft genome assemblies for two species of Escallonia (Escalloniales).</title>
        <authorList>
            <person name="Chanderbali A."/>
            <person name="Dervinis C."/>
            <person name="Anghel I."/>
            <person name="Soltis D."/>
            <person name="Soltis P."/>
            <person name="Zapata F."/>
        </authorList>
    </citation>
    <scope>NUCLEOTIDE SEQUENCE</scope>
    <source>
        <strain evidence="11">UCBG64.0493</strain>
        <tissue evidence="11">Leaf</tissue>
    </source>
</reference>
<dbReference type="Gene3D" id="3.20.20.80">
    <property type="entry name" value="Glycosidases"/>
    <property type="match status" value="1"/>
</dbReference>
<gene>
    <name evidence="11" type="ORF">RJ639_032059</name>
</gene>
<dbReference type="GO" id="GO:0005975">
    <property type="term" value="P:carbohydrate metabolic process"/>
    <property type="evidence" value="ECO:0007669"/>
    <property type="project" value="InterPro"/>
</dbReference>